<evidence type="ECO:0000313" key="2">
    <source>
        <dbReference type="EMBL" id="RGQ46264.1"/>
    </source>
</evidence>
<evidence type="ECO:0000313" key="5">
    <source>
        <dbReference type="EMBL" id="RHF87359.1"/>
    </source>
</evidence>
<sequence length="312" mass="36390">MPQYNRRELDARAREYGFNRDTFEKVLRLRTILEFLNTHEYMCEHLLLKGGTAINLTIFNLPRLSVDIDLDFIPNLTREETANERERLTEILKRYMSEQGYSLSDASRFSHSLDAFHYNYVNAAGNRDMIKIEINYSLRTHVLSSEDRVFITDAFGEPIKVRTVAAMEIFAAKTNALISRAAARDLYDFCNMADMELFSGEGDIFRKCIIFYATISTKDVNKDFDTSAIDSLVFSKIKSDLFPVLATKDKFDLEGKKQQAKEYIESLMKPTEAEMDYMERFIAKEYKPELLFEDTEIVERIRNHPMALWKCK</sequence>
<dbReference type="RefSeq" id="WP_055170937.1">
    <property type="nucleotide sequence ID" value="NZ_CABJFX010000003.1"/>
</dbReference>
<dbReference type="Pfam" id="PF08843">
    <property type="entry name" value="AbiEii"/>
    <property type="match status" value="1"/>
</dbReference>
<evidence type="ECO:0000313" key="1">
    <source>
        <dbReference type="EMBL" id="CUN24873.1"/>
    </source>
</evidence>
<evidence type="ECO:0000313" key="8">
    <source>
        <dbReference type="Proteomes" id="UP000283701"/>
    </source>
</evidence>
<evidence type="ECO:0000313" key="7">
    <source>
        <dbReference type="Proteomes" id="UP000283492"/>
    </source>
</evidence>
<evidence type="ECO:0000313" key="4">
    <source>
        <dbReference type="EMBL" id="RHA90955.1"/>
    </source>
</evidence>
<evidence type="ECO:0000313" key="6">
    <source>
        <dbReference type="Proteomes" id="UP000095453"/>
    </source>
</evidence>
<dbReference type="EMBL" id="QRUN01000002">
    <property type="protein sequence ID" value="RGR70810.1"/>
    <property type="molecule type" value="Genomic_DNA"/>
</dbReference>
<proteinExistence type="predicted"/>
<dbReference type="EMBL" id="QRTF01000036">
    <property type="protein sequence ID" value="RGQ46264.1"/>
    <property type="molecule type" value="Genomic_DNA"/>
</dbReference>
<name>A0A173VCL9_9FIRM</name>
<dbReference type="Proteomes" id="UP000285820">
    <property type="component" value="Unassembled WGS sequence"/>
</dbReference>
<evidence type="ECO:0000313" key="3">
    <source>
        <dbReference type="EMBL" id="RGR70810.1"/>
    </source>
</evidence>
<evidence type="ECO:0000313" key="10">
    <source>
        <dbReference type="Proteomes" id="UP000285820"/>
    </source>
</evidence>
<dbReference type="EMBL" id="QRHP01000001">
    <property type="protein sequence ID" value="RHF87359.1"/>
    <property type="molecule type" value="Genomic_DNA"/>
</dbReference>
<gene>
    <name evidence="5" type="ORF">DW654_00890</name>
    <name evidence="4" type="ORF">DW914_03140</name>
    <name evidence="3" type="ORF">DWY29_02625</name>
    <name evidence="2" type="ORF">DWY96_13670</name>
    <name evidence="1" type="ORF">ERS852444_02794</name>
</gene>
<dbReference type="AlphaFoldDB" id="A0A173VCL9"/>
<reference evidence="7 8" key="2">
    <citation type="submission" date="2018-08" db="EMBL/GenBank/DDBJ databases">
        <title>A genome reference for cultivated species of the human gut microbiota.</title>
        <authorList>
            <person name="Zou Y."/>
            <person name="Xue W."/>
            <person name="Luo G."/>
        </authorList>
    </citation>
    <scope>NUCLEOTIDE SEQUENCE [LARGE SCALE GENOMIC DNA]</scope>
    <source>
        <strain evidence="3 10">AF24-4</strain>
        <strain evidence="2 9">AF28-15</strain>
        <strain evidence="5 8">AM23-23AC</strain>
        <strain evidence="4 7">AM42-1AC</strain>
    </source>
</reference>
<dbReference type="Proteomes" id="UP000095453">
    <property type="component" value="Unassembled WGS sequence"/>
</dbReference>
<dbReference type="Proteomes" id="UP000283701">
    <property type="component" value="Unassembled WGS sequence"/>
</dbReference>
<protein>
    <submittedName>
        <fullName evidence="2">Nucleotidyl transferase AbiEii/AbiGii toxin family protein</fullName>
    </submittedName>
    <submittedName>
        <fullName evidence="1">Nucleotidyl transferase of uncharacterized function (DUF1814)</fullName>
    </submittedName>
</protein>
<dbReference type="Gene3D" id="3.10.450.620">
    <property type="entry name" value="JHP933, nucleotidyltransferase-like core domain"/>
    <property type="match status" value="1"/>
</dbReference>
<dbReference type="GO" id="GO:0016740">
    <property type="term" value="F:transferase activity"/>
    <property type="evidence" value="ECO:0007669"/>
    <property type="project" value="UniProtKB-KW"/>
</dbReference>
<accession>A0A173VCL9</accession>
<dbReference type="Proteomes" id="UP000283492">
    <property type="component" value="Unassembled WGS sequence"/>
</dbReference>
<keyword evidence="1" id="KW-0808">Transferase</keyword>
<dbReference type="EMBL" id="QSFX01000003">
    <property type="protein sequence ID" value="RHA90955.1"/>
    <property type="molecule type" value="Genomic_DNA"/>
</dbReference>
<reference evidence="1 6" key="1">
    <citation type="submission" date="2015-09" db="EMBL/GenBank/DDBJ databases">
        <authorList>
            <consortium name="Pathogen Informatics"/>
        </authorList>
    </citation>
    <scope>NUCLEOTIDE SEQUENCE [LARGE SCALE GENOMIC DNA]</scope>
    <source>
        <strain evidence="1 6">2789STDY5608887</strain>
    </source>
</reference>
<dbReference type="Proteomes" id="UP000283738">
    <property type="component" value="Unassembled WGS sequence"/>
</dbReference>
<organism evidence="1 6">
    <name type="scientific">Roseburia inulinivorans</name>
    <dbReference type="NCBI Taxonomy" id="360807"/>
    <lineage>
        <taxon>Bacteria</taxon>
        <taxon>Bacillati</taxon>
        <taxon>Bacillota</taxon>
        <taxon>Clostridia</taxon>
        <taxon>Lachnospirales</taxon>
        <taxon>Lachnospiraceae</taxon>
        <taxon>Roseburia</taxon>
    </lineage>
</organism>
<dbReference type="InterPro" id="IPR014942">
    <property type="entry name" value="AbiEii"/>
</dbReference>
<dbReference type="EMBL" id="CYXX01000026">
    <property type="protein sequence ID" value="CUN24873.1"/>
    <property type="molecule type" value="Genomic_DNA"/>
</dbReference>
<evidence type="ECO:0000313" key="9">
    <source>
        <dbReference type="Proteomes" id="UP000283738"/>
    </source>
</evidence>